<evidence type="ECO:0000256" key="6">
    <source>
        <dbReference type="ARBA" id="ARBA00023136"/>
    </source>
</evidence>
<dbReference type="PANTHER" id="PTHR24223">
    <property type="entry name" value="ATP-BINDING CASSETTE SUB-FAMILY C"/>
    <property type="match status" value="1"/>
</dbReference>
<evidence type="ECO:0000256" key="7">
    <source>
        <dbReference type="SAM" id="Phobius"/>
    </source>
</evidence>
<evidence type="ECO:0000313" key="10">
    <source>
        <dbReference type="Proteomes" id="UP000236291"/>
    </source>
</evidence>
<keyword evidence="1" id="KW-0813">Transport</keyword>
<dbReference type="PANTHER" id="PTHR24223:SF348">
    <property type="entry name" value="ABC-TYPE XENOBIOTIC TRANSPORTER"/>
    <property type="match status" value="1"/>
</dbReference>
<keyword evidence="4" id="KW-0067">ATP-binding</keyword>
<protein>
    <submittedName>
        <fullName evidence="9">ABC transporter C family member 3-like protein</fullName>
    </submittedName>
</protein>
<keyword evidence="5 7" id="KW-1133">Transmembrane helix</keyword>
<evidence type="ECO:0000256" key="2">
    <source>
        <dbReference type="ARBA" id="ARBA00022692"/>
    </source>
</evidence>
<dbReference type="Pfam" id="PF00664">
    <property type="entry name" value="ABC_membrane"/>
    <property type="match status" value="1"/>
</dbReference>
<dbReference type="InterPro" id="IPR050173">
    <property type="entry name" value="ABC_transporter_C-like"/>
</dbReference>
<dbReference type="GO" id="GO:0005524">
    <property type="term" value="F:ATP binding"/>
    <property type="evidence" value="ECO:0007669"/>
    <property type="project" value="UniProtKB-KW"/>
</dbReference>
<accession>A0A2K3JNP8</accession>
<keyword evidence="2 7" id="KW-0812">Transmembrane</keyword>
<feature type="transmembrane region" description="Helical" evidence="7">
    <location>
        <begin position="116"/>
        <end position="134"/>
    </location>
</feature>
<keyword evidence="3" id="KW-0547">Nucleotide-binding</keyword>
<comment type="caution">
    <text evidence="9">The sequence shown here is derived from an EMBL/GenBank/DDBJ whole genome shotgun (WGS) entry which is preliminary data.</text>
</comment>
<evidence type="ECO:0000256" key="3">
    <source>
        <dbReference type="ARBA" id="ARBA00022741"/>
    </source>
</evidence>
<organism evidence="9 10">
    <name type="scientific">Trifolium pratense</name>
    <name type="common">Red clover</name>
    <dbReference type="NCBI Taxonomy" id="57577"/>
    <lineage>
        <taxon>Eukaryota</taxon>
        <taxon>Viridiplantae</taxon>
        <taxon>Streptophyta</taxon>
        <taxon>Embryophyta</taxon>
        <taxon>Tracheophyta</taxon>
        <taxon>Spermatophyta</taxon>
        <taxon>Magnoliopsida</taxon>
        <taxon>eudicotyledons</taxon>
        <taxon>Gunneridae</taxon>
        <taxon>Pentapetalae</taxon>
        <taxon>rosids</taxon>
        <taxon>fabids</taxon>
        <taxon>Fabales</taxon>
        <taxon>Fabaceae</taxon>
        <taxon>Papilionoideae</taxon>
        <taxon>50 kb inversion clade</taxon>
        <taxon>NPAAA clade</taxon>
        <taxon>Hologalegina</taxon>
        <taxon>IRL clade</taxon>
        <taxon>Trifolieae</taxon>
        <taxon>Trifolium</taxon>
    </lineage>
</organism>
<dbReference type="STRING" id="57577.A0A2K3JNP8"/>
<dbReference type="PROSITE" id="PS50929">
    <property type="entry name" value="ABC_TM1F"/>
    <property type="match status" value="1"/>
</dbReference>
<evidence type="ECO:0000256" key="5">
    <source>
        <dbReference type="ARBA" id="ARBA00022989"/>
    </source>
</evidence>
<reference evidence="9 10" key="2">
    <citation type="journal article" date="2017" name="Front. Plant Sci.">
        <title>Gene Classification and Mining of Molecular Markers Useful in Red Clover (Trifolium pratense) Breeding.</title>
        <authorList>
            <person name="Istvanek J."/>
            <person name="Dluhosova J."/>
            <person name="Dluhos P."/>
            <person name="Patkova L."/>
            <person name="Nedelnik J."/>
            <person name="Repkova J."/>
        </authorList>
    </citation>
    <scope>NUCLEOTIDE SEQUENCE [LARGE SCALE GENOMIC DNA]</scope>
    <source>
        <strain evidence="10">cv. Tatra</strain>
        <tissue evidence="9">Young leaves</tissue>
    </source>
</reference>
<dbReference type="AlphaFoldDB" id="A0A2K3JNP8"/>
<proteinExistence type="predicted"/>
<gene>
    <name evidence="9" type="ORF">L195_g049293</name>
</gene>
<sequence length="135" mass="14591">MALATPVSATAEPDIGSLTLMVVYVSLAIGSSFGTLSRAILAAIAGYKTATMLFNQMHLNFIRAPMLFFDSTPSGRILNRASTDQSAIDLTISNLAWGFTYNLVQVLGHVAVMSQAAWQVFIVLIPVMATCIWYQ</sequence>
<dbReference type="GO" id="GO:0016020">
    <property type="term" value="C:membrane"/>
    <property type="evidence" value="ECO:0007669"/>
    <property type="project" value="InterPro"/>
</dbReference>
<feature type="domain" description="ABC transmembrane type-1" evidence="8">
    <location>
        <begin position="1"/>
        <end position="135"/>
    </location>
</feature>
<dbReference type="GO" id="GO:0140359">
    <property type="term" value="F:ABC-type transporter activity"/>
    <property type="evidence" value="ECO:0007669"/>
    <property type="project" value="InterPro"/>
</dbReference>
<reference evidence="9 10" key="1">
    <citation type="journal article" date="2014" name="Am. J. Bot.">
        <title>Genome assembly and annotation for red clover (Trifolium pratense; Fabaceae).</title>
        <authorList>
            <person name="Istvanek J."/>
            <person name="Jaros M."/>
            <person name="Krenek A."/>
            <person name="Repkova J."/>
        </authorList>
    </citation>
    <scope>NUCLEOTIDE SEQUENCE [LARGE SCALE GENOMIC DNA]</scope>
    <source>
        <strain evidence="10">cv. Tatra</strain>
        <tissue evidence="9">Young leaves</tissue>
    </source>
</reference>
<dbReference type="EMBL" id="ASHM01072346">
    <property type="protein sequence ID" value="PNX55663.1"/>
    <property type="molecule type" value="Genomic_DNA"/>
</dbReference>
<dbReference type="InterPro" id="IPR036640">
    <property type="entry name" value="ABC1_TM_sf"/>
</dbReference>
<feature type="transmembrane region" description="Helical" evidence="7">
    <location>
        <begin position="86"/>
        <end position="104"/>
    </location>
</feature>
<evidence type="ECO:0000313" key="9">
    <source>
        <dbReference type="EMBL" id="PNX55663.1"/>
    </source>
</evidence>
<dbReference type="Proteomes" id="UP000236291">
    <property type="component" value="Unassembled WGS sequence"/>
</dbReference>
<feature type="transmembrane region" description="Helical" evidence="7">
    <location>
        <begin position="20"/>
        <end position="47"/>
    </location>
</feature>
<dbReference type="InterPro" id="IPR011527">
    <property type="entry name" value="ABC1_TM_dom"/>
</dbReference>
<evidence type="ECO:0000256" key="1">
    <source>
        <dbReference type="ARBA" id="ARBA00022448"/>
    </source>
</evidence>
<feature type="non-terminal residue" evidence="9">
    <location>
        <position position="135"/>
    </location>
</feature>
<evidence type="ECO:0000256" key="4">
    <source>
        <dbReference type="ARBA" id="ARBA00022840"/>
    </source>
</evidence>
<dbReference type="SUPFAM" id="SSF90123">
    <property type="entry name" value="ABC transporter transmembrane region"/>
    <property type="match status" value="1"/>
</dbReference>
<keyword evidence="6 7" id="KW-0472">Membrane</keyword>
<evidence type="ECO:0000259" key="8">
    <source>
        <dbReference type="PROSITE" id="PS50929"/>
    </source>
</evidence>
<name>A0A2K3JNP8_TRIPR</name>
<dbReference type="Gene3D" id="1.20.1560.10">
    <property type="entry name" value="ABC transporter type 1, transmembrane domain"/>
    <property type="match status" value="1"/>
</dbReference>